<name>A0AB34GUI3_ESCRO</name>
<feature type="region of interest" description="Disordered" evidence="1">
    <location>
        <begin position="68"/>
        <end position="100"/>
    </location>
</feature>
<keyword evidence="3" id="KW-1185">Reference proteome</keyword>
<dbReference type="Proteomes" id="UP001159641">
    <property type="component" value="Unassembled WGS sequence"/>
</dbReference>
<evidence type="ECO:0000313" key="3">
    <source>
        <dbReference type="Proteomes" id="UP001159641"/>
    </source>
</evidence>
<protein>
    <submittedName>
        <fullName evidence="2">Uncharacterized protein</fullName>
    </submittedName>
</protein>
<reference evidence="2 3" key="1">
    <citation type="submission" date="2022-11" db="EMBL/GenBank/DDBJ databases">
        <title>Whole genome sequence of Eschrichtius robustus ER-17-0199.</title>
        <authorList>
            <person name="Bruniche-Olsen A."/>
            <person name="Black A.N."/>
            <person name="Fields C.J."/>
            <person name="Walden K."/>
            <person name="Dewoody J.A."/>
        </authorList>
    </citation>
    <scope>NUCLEOTIDE SEQUENCE [LARGE SCALE GENOMIC DNA]</scope>
    <source>
        <strain evidence="2">ER-17-0199</strain>
        <tissue evidence="2">Blubber</tissue>
    </source>
</reference>
<dbReference type="EMBL" id="JAIQCJ010002089">
    <property type="protein sequence ID" value="KAJ8782978.1"/>
    <property type="molecule type" value="Genomic_DNA"/>
</dbReference>
<proteinExistence type="predicted"/>
<comment type="caution">
    <text evidence="2">The sequence shown here is derived from an EMBL/GenBank/DDBJ whole genome shotgun (WGS) entry which is preliminary data.</text>
</comment>
<accession>A0AB34GUI3</accession>
<dbReference type="AlphaFoldDB" id="A0AB34GUI3"/>
<evidence type="ECO:0000313" key="2">
    <source>
        <dbReference type="EMBL" id="KAJ8782978.1"/>
    </source>
</evidence>
<organism evidence="2 3">
    <name type="scientific">Eschrichtius robustus</name>
    <name type="common">California gray whale</name>
    <name type="synonym">Eschrichtius gibbosus</name>
    <dbReference type="NCBI Taxonomy" id="9764"/>
    <lineage>
        <taxon>Eukaryota</taxon>
        <taxon>Metazoa</taxon>
        <taxon>Chordata</taxon>
        <taxon>Craniata</taxon>
        <taxon>Vertebrata</taxon>
        <taxon>Euteleostomi</taxon>
        <taxon>Mammalia</taxon>
        <taxon>Eutheria</taxon>
        <taxon>Laurasiatheria</taxon>
        <taxon>Artiodactyla</taxon>
        <taxon>Whippomorpha</taxon>
        <taxon>Cetacea</taxon>
        <taxon>Mysticeti</taxon>
        <taxon>Eschrichtiidae</taxon>
        <taxon>Eschrichtius</taxon>
    </lineage>
</organism>
<sequence length="100" mass="11216">MMSSISLAHYIITSAQAWMVTRYDQDHTFWPAVLLLMCLSIYKAFVTEAFIPICSQNCWSEHWKPGLHKNQTKKCPKEGAGQTAQLPFPPTPDLSASTTA</sequence>
<gene>
    <name evidence="2" type="ORF">J1605_009586</name>
</gene>
<evidence type="ECO:0000256" key="1">
    <source>
        <dbReference type="SAM" id="MobiDB-lite"/>
    </source>
</evidence>